<evidence type="ECO:0000313" key="2">
    <source>
        <dbReference type="EMBL" id="TDW75387.1"/>
    </source>
</evidence>
<organism evidence="2 3">
    <name type="scientific">Kribbella pratensis</name>
    <dbReference type="NCBI Taxonomy" id="2512112"/>
    <lineage>
        <taxon>Bacteria</taxon>
        <taxon>Bacillati</taxon>
        <taxon>Actinomycetota</taxon>
        <taxon>Actinomycetes</taxon>
        <taxon>Propionibacteriales</taxon>
        <taxon>Kribbellaceae</taxon>
        <taxon>Kribbella</taxon>
    </lineage>
</organism>
<evidence type="ECO:0000256" key="1">
    <source>
        <dbReference type="SAM" id="MobiDB-lite"/>
    </source>
</evidence>
<reference evidence="2 3" key="1">
    <citation type="submission" date="2019-03" db="EMBL/GenBank/DDBJ databases">
        <title>Genomic Encyclopedia of Type Strains, Phase III (KMG-III): the genomes of soil and plant-associated and newly described type strains.</title>
        <authorList>
            <person name="Whitman W."/>
        </authorList>
    </citation>
    <scope>NUCLEOTIDE SEQUENCE [LARGE SCALE GENOMIC DNA]</scope>
    <source>
        <strain evidence="2 3">VKM Ac-2573</strain>
    </source>
</reference>
<dbReference type="Pfam" id="PF19457">
    <property type="entry name" value="DUF5994"/>
    <property type="match status" value="1"/>
</dbReference>
<dbReference type="InterPro" id="IPR046036">
    <property type="entry name" value="DUF5994"/>
</dbReference>
<keyword evidence="3" id="KW-1185">Reference proteome</keyword>
<protein>
    <submittedName>
        <fullName evidence="2">Uncharacterized protein</fullName>
    </submittedName>
</protein>
<dbReference type="AlphaFoldDB" id="A0A4V3GHH4"/>
<dbReference type="RefSeq" id="WP_134097545.1">
    <property type="nucleotide sequence ID" value="NZ_SODP01000001.1"/>
</dbReference>
<feature type="region of interest" description="Disordered" evidence="1">
    <location>
        <begin position="145"/>
        <end position="175"/>
    </location>
</feature>
<dbReference type="Proteomes" id="UP000295146">
    <property type="component" value="Unassembled WGS sequence"/>
</dbReference>
<feature type="region of interest" description="Disordered" evidence="1">
    <location>
        <begin position="1"/>
        <end position="25"/>
    </location>
</feature>
<accession>A0A4V3GHH4</accession>
<evidence type="ECO:0000313" key="3">
    <source>
        <dbReference type="Proteomes" id="UP000295146"/>
    </source>
</evidence>
<gene>
    <name evidence="2" type="ORF">EV653_0514</name>
</gene>
<dbReference type="EMBL" id="SODP01000001">
    <property type="protein sequence ID" value="TDW75387.1"/>
    <property type="molecule type" value="Genomic_DNA"/>
</dbReference>
<proteinExistence type="predicted"/>
<sequence length="189" mass="19584">MTLIARDGRTVMSESAPSTPRLRLRSGGSKGLLDGSWWPRSTDPVAEIPGLVLAIDKLRGPITRMMLYRGDWDSHPRRLAVDGRVVHLGFFASQPPGLLIALAGRAGDRVDLAVIPPGTAAAVAAAAMTLSAEDGNRIHAQDLVPAASGSGAGPLSESPTAGRSPEDAWETDGGHIAAVTPAVRANVTT</sequence>
<dbReference type="OrthoDB" id="3785441at2"/>
<name>A0A4V3GHH4_9ACTN</name>
<comment type="caution">
    <text evidence="2">The sequence shown here is derived from an EMBL/GenBank/DDBJ whole genome shotgun (WGS) entry which is preliminary data.</text>
</comment>